<dbReference type="InterPro" id="IPR041614">
    <property type="entry name" value="DprA_WH"/>
</dbReference>
<dbReference type="EMBL" id="JAGMWN010000003">
    <property type="protein sequence ID" value="MBP5856904.1"/>
    <property type="molecule type" value="Genomic_DNA"/>
</dbReference>
<dbReference type="Pfam" id="PF21102">
    <property type="entry name" value="DprA_N"/>
    <property type="match status" value="1"/>
</dbReference>
<dbReference type="GO" id="GO:0009294">
    <property type="term" value="P:DNA-mediated transformation"/>
    <property type="evidence" value="ECO:0007669"/>
    <property type="project" value="InterPro"/>
</dbReference>
<dbReference type="Gene3D" id="1.10.10.10">
    <property type="entry name" value="Winged helix-like DNA-binding domain superfamily/Winged helix DNA-binding domain"/>
    <property type="match status" value="1"/>
</dbReference>
<evidence type="ECO:0000256" key="1">
    <source>
        <dbReference type="ARBA" id="ARBA00006525"/>
    </source>
</evidence>
<comment type="similarity">
    <text evidence="1">Belongs to the DprA/Smf family.</text>
</comment>
<dbReference type="Gene3D" id="3.40.50.450">
    <property type="match status" value="1"/>
</dbReference>
<proteinExistence type="inferred from homology"/>
<evidence type="ECO:0000259" key="3">
    <source>
        <dbReference type="Pfam" id="PF17782"/>
    </source>
</evidence>
<comment type="caution">
    <text evidence="4">The sequence shown here is derived from an EMBL/GenBank/DDBJ whole genome shotgun (WGS) entry which is preliminary data.</text>
</comment>
<evidence type="ECO:0000259" key="2">
    <source>
        <dbReference type="Pfam" id="PF02481"/>
    </source>
</evidence>
<sequence length="377" mass="39940">MDTTPEHLSESERVARLRLYRSENVGPVAFRQLLARFRTGTVALEALPALAKRGGRRRKLTVCPAAEAERELEALDAAGGWMVHRGEAGFPPLLSMVEDAPPLLSGLGHPHLLTRPAIGIVGARECSLNGRRLAERFGRDLAAAGYAVVSGMAKGIDAAAHAGALEGGTVAVLAGGVDIIYPRENTGLYHDIRERGALVSEMPMGLIGQARHFPRRNRIISGLSLGILVVEARQRSGSLITARLAGEHGREVFALPGSPLDPRARGPNDLIRKGAALVESPEEIITLLRDLPGTYAVEEPGDPFSDGIVAAPEESDLAPARAAITQALSPTPIGVDDLVRHLGLPVPIVVTVLLEMDLAGTVERLPGNRVAALMEGE</sequence>
<feature type="domain" description="DprA winged helix" evidence="3">
    <location>
        <begin position="310"/>
        <end position="368"/>
    </location>
</feature>
<name>A0A8J7S1D6_9PROT</name>
<accession>A0A8J7S1D6</accession>
<dbReference type="Pfam" id="PF02481">
    <property type="entry name" value="DNA_processg_A"/>
    <property type="match status" value="1"/>
</dbReference>
<dbReference type="Proteomes" id="UP000672602">
    <property type="component" value="Unassembled WGS sequence"/>
</dbReference>
<gene>
    <name evidence="4" type="primary">dprA</name>
    <name evidence="4" type="ORF">KAJ83_07785</name>
</gene>
<keyword evidence="5" id="KW-1185">Reference proteome</keyword>
<dbReference type="InterPro" id="IPR036388">
    <property type="entry name" value="WH-like_DNA-bd_sf"/>
</dbReference>
<dbReference type="InterPro" id="IPR003488">
    <property type="entry name" value="DprA"/>
</dbReference>
<organism evidence="4 5">
    <name type="scientific">Marivibrio halodurans</name>
    <dbReference type="NCBI Taxonomy" id="2039722"/>
    <lineage>
        <taxon>Bacteria</taxon>
        <taxon>Pseudomonadati</taxon>
        <taxon>Pseudomonadota</taxon>
        <taxon>Alphaproteobacteria</taxon>
        <taxon>Rhodospirillales</taxon>
        <taxon>Rhodospirillaceae</taxon>
        <taxon>Marivibrio</taxon>
    </lineage>
</organism>
<feature type="domain" description="Smf/DprA SLOG" evidence="2">
    <location>
        <begin position="82"/>
        <end position="287"/>
    </location>
</feature>
<reference evidence="4" key="1">
    <citation type="submission" date="2021-04" db="EMBL/GenBank/DDBJ databases">
        <authorList>
            <person name="Zhang D.-C."/>
        </authorList>
    </citation>
    <scope>NUCLEOTIDE SEQUENCE</scope>
    <source>
        <strain evidence="4">CGMCC 1.15697</strain>
    </source>
</reference>
<dbReference type="PANTHER" id="PTHR43022">
    <property type="entry name" value="PROTEIN SMF"/>
    <property type="match status" value="1"/>
</dbReference>
<dbReference type="PANTHER" id="PTHR43022:SF1">
    <property type="entry name" value="PROTEIN SMF"/>
    <property type="match status" value="1"/>
</dbReference>
<dbReference type="Pfam" id="PF17782">
    <property type="entry name" value="WHD_DprA"/>
    <property type="match status" value="1"/>
</dbReference>
<dbReference type="InterPro" id="IPR057666">
    <property type="entry name" value="DrpA_SLOG"/>
</dbReference>
<protein>
    <submittedName>
        <fullName evidence="4">DNA-processing protein DprA</fullName>
    </submittedName>
</protein>
<evidence type="ECO:0000313" key="5">
    <source>
        <dbReference type="Proteomes" id="UP000672602"/>
    </source>
</evidence>
<dbReference type="NCBIfam" id="TIGR00732">
    <property type="entry name" value="dprA"/>
    <property type="match status" value="1"/>
</dbReference>
<dbReference type="RefSeq" id="WP_210681485.1">
    <property type="nucleotide sequence ID" value="NZ_JAGMWN010000003.1"/>
</dbReference>
<dbReference type="SUPFAM" id="SSF102405">
    <property type="entry name" value="MCP/YpsA-like"/>
    <property type="match status" value="1"/>
</dbReference>
<dbReference type="AlphaFoldDB" id="A0A8J7S1D6"/>
<evidence type="ECO:0000313" key="4">
    <source>
        <dbReference type="EMBL" id="MBP5856904.1"/>
    </source>
</evidence>